<dbReference type="InterPro" id="IPR002656">
    <property type="entry name" value="Acyl_transf_3_dom"/>
</dbReference>
<protein>
    <submittedName>
        <fullName evidence="3">Acyltransferase</fullName>
        <ecNumber evidence="3">2.3.-.-</ecNumber>
    </submittedName>
</protein>
<evidence type="ECO:0000259" key="2">
    <source>
        <dbReference type="Pfam" id="PF01757"/>
    </source>
</evidence>
<keyword evidence="3" id="KW-0012">Acyltransferase</keyword>
<feature type="transmembrane region" description="Helical" evidence="1">
    <location>
        <begin position="295"/>
        <end position="317"/>
    </location>
</feature>
<keyword evidence="4" id="KW-1185">Reference proteome</keyword>
<feature type="transmembrane region" description="Helical" evidence="1">
    <location>
        <begin position="42"/>
        <end position="65"/>
    </location>
</feature>
<evidence type="ECO:0000313" key="3">
    <source>
        <dbReference type="EMBL" id="MDU8885403.1"/>
    </source>
</evidence>
<dbReference type="GO" id="GO:0016746">
    <property type="term" value="F:acyltransferase activity"/>
    <property type="evidence" value="ECO:0007669"/>
    <property type="project" value="UniProtKB-KW"/>
</dbReference>
<feature type="transmembrane region" description="Helical" evidence="1">
    <location>
        <begin position="265"/>
        <end position="283"/>
    </location>
</feature>
<organism evidence="3 4">
    <name type="scientific">Gilvirhabdus luticola</name>
    <dbReference type="NCBI Taxonomy" id="3079858"/>
    <lineage>
        <taxon>Bacteria</taxon>
        <taxon>Pseudomonadati</taxon>
        <taxon>Bacteroidota</taxon>
        <taxon>Flavobacteriia</taxon>
        <taxon>Flavobacteriales</taxon>
        <taxon>Flavobacteriaceae</taxon>
        <taxon>Gilvirhabdus</taxon>
    </lineage>
</organism>
<dbReference type="PANTHER" id="PTHR23028:SF53">
    <property type="entry name" value="ACYL_TRANSF_3 DOMAIN-CONTAINING PROTEIN"/>
    <property type="match status" value="1"/>
</dbReference>
<reference evidence="3 4" key="1">
    <citation type="submission" date="2023-10" db="EMBL/GenBank/DDBJ databases">
        <title>Marimonas sp. nov. isolated from tidal mud flat.</title>
        <authorList>
            <person name="Jaincy N.J."/>
            <person name="Srinivasan S."/>
            <person name="Lee S.-S."/>
        </authorList>
    </citation>
    <scope>NUCLEOTIDE SEQUENCE [LARGE SCALE GENOMIC DNA]</scope>
    <source>
        <strain evidence="3 4">MJ-SS3</strain>
    </source>
</reference>
<feature type="transmembrane region" description="Helical" evidence="1">
    <location>
        <begin position="337"/>
        <end position="358"/>
    </location>
</feature>
<keyword evidence="1" id="KW-0812">Transmembrane</keyword>
<feature type="transmembrane region" description="Helical" evidence="1">
    <location>
        <begin position="238"/>
        <end position="259"/>
    </location>
</feature>
<dbReference type="RefSeq" id="WP_316661280.1">
    <property type="nucleotide sequence ID" value="NZ_JAWHTF010000002.1"/>
</dbReference>
<evidence type="ECO:0000256" key="1">
    <source>
        <dbReference type="SAM" id="Phobius"/>
    </source>
</evidence>
<feature type="transmembrane region" description="Helical" evidence="1">
    <location>
        <begin position="137"/>
        <end position="157"/>
    </location>
</feature>
<keyword evidence="1" id="KW-0472">Membrane</keyword>
<evidence type="ECO:0000313" key="4">
    <source>
        <dbReference type="Proteomes" id="UP001268651"/>
    </source>
</evidence>
<gene>
    <name evidence="3" type="ORF">RXV94_04465</name>
</gene>
<keyword evidence="1" id="KW-1133">Transmembrane helix</keyword>
<sequence length="378" mass="44770">MRVSNRIFGLDLMRAMAIFMVVISHIHWIVPEMDGLLSSLMSLSGFLGVEVFFVLSGFLIGRILYNLYTSEKFNFSRVFYFWIRRWFRTLPNYYLVLAINIFIAIYLNIGFPEHLWQYAFFIQNFAWQMPDFFPESWSLSIEEFAYIIGPLMLYSGLFVKTKYSRSKMFLGITIIIISFFTITKYIYTIGNTMNTMNYWNLNLKAVVLYRIDAIYYGVLAAYISLVKPKFWKSIKYKSVILGIAIILSLNVFISARQIFIESHNIFWNLFYLPINTIAIMFLLPFLSQLTKAPKLILKPITFLSVISYSMYLLHYSIILQLLKIYIPTENLAIFDTLIYILVYLCIVVLLSYILYTIYERPMMNLRDKPFFIKRYLNK</sequence>
<feature type="transmembrane region" description="Helical" evidence="1">
    <location>
        <begin position="12"/>
        <end position="30"/>
    </location>
</feature>
<dbReference type="Pfam" id="PF01757">
    <property type="entry name" value="Acyl_transf_3"/>
    <property type="match status" value="1"/>
</dbReference>
<name>A0ABU3U4R9_9FLAO</name>
<accession>A0ABU3U4R9</accession>
<proteinExistence type="predicted"/>
<dbReference type="Proteomes" id="UP001268651">
    <property type="component" value="Unassembled WGS sequence"/>
</dbReference>
<feature type="transmembrane region" description="Helical" evidence="1">
    <location>
        <begin position="169"/>
        <end position="187"/>
    </location>
</feature>
<feature type="transmembrane region" description="Helical" evidence="1">
    <location>
        <begin position="86"/>
        <end position="109"/>
    </location>
</feature>
<dbReference type="PANTHER" id="PTHR23028">
    <property type="entry name" value="ACETYLTRANSFERASE"/>
    <property type="match status" value="1"/>
</dbReference>
<dbReference type="EC" id="2.3.-.-" evidence="3"/>
<dbReference type="EMBL" id="JAWHTF010000002">
    <property type="protein sequence ID" value="MDU8885403.1"/>
    <property type="molecule type" value="Genomic_DNA"/>
</dbReference>
<dbReference type="InterPro" id="IPR050879">
    <property type="entry name" value="Acyltransferase_3"/>
</dbReference>
<feature type="transmembrane region" description="Helical" evidence="1">
    <location>
        <begin position="207"/>
        <end position="226"/>
    </location>
</feature>
<feature type="domain" description="Acyltransferase 3" evidence="2">
    <location>
        <begin position="9"/>
        <end position="355"/>
    </location>
</feature>
<comment type="caution">
    <text evidence="3">The sequence shown here is derived from an EMBL/GenBank/DDBJ whole genome shotgun (WGS) entry which is preliminary data.</text>
</comment>
<keyword evidence="3" id="KW-0808">Transferase</keyword>